<evidence type="ECO:0000313" key="2">
    <source>
        <dbReference type="Proteomes" id="UP000198287"/>
    </source>
</evidence>
<protein>
    <submittedName>
        <fullName evidence="1">Uncharacterized protein</fullName>
    </submittedName>
</protein>
<name>A0A226DUV5_FOLCA</name>
<sequence length="220" mass="24110">MTVFFVIGTFFGGTVDSINEILGQDDFVGKDQTLQTQLAQYPRFGVVFTCFKIPLEFGDLWFNILSGMDHPFVIVNESCLSSQVDTASSCRHTSCYTGLLIDLLHQIDGKIKNLNNCTIQGVEKFGNLSNKGSSLSKNDTVEIIERGEAEVALVALENVHLYKVIRVLSFIERIKGTEFPYMLSIGFPTSSEDPRGRILSTFGGNRTTPPLATGGVVGAK</sequence>
<organism evidence="1 2">
    <name type="scientific">Folsomia candida</name>
    <name type="common">Springtail</name>
    <dbReference type="NCBI Taxonomy" id="158441"/>
    <lineage>
        <taxon>Eukaryota</taxon>
        <taxon>Metazoa</taxon>
        <taxon>Ecdysozoa</taxon>
        <taxon>Arthropoda</taxon>
        <taxon>Hexapoda</taxon>
        <taxon>Collembola</taxon>
        <taxon>Entomobryomorpha</taxon>
        <taxon>Isotomoidea</taxon>
        <taxon>Isotomidae</taxon>
        <taxon>Proisotominae</taxon>
        <taxon>Folsomia</taxon>
    </lineage>
</organism>
<evidence type="ECO:0000313" key="1">
    <source>
        <dbReference type="EMBL" id="OXA48006.1"/>
    </source>
</evidence>
<keyword evidence="2" id="KW-1185">Reference proteome</keyword>
<proteinExistence type="predicted"/>
<dbReference type="AlphaFoldDB" id="A0A226DUV5"/>
<reference evidence="1 2" key="1">
    <citation type="submission" date="2015-12" db="EMBL/GenBank/DDBJ databases">
        <title>The genome of Folsomia candida.</title>
        <authorList>
            <person name="Faddeeva A."/>
            <person name="Derks M.F."/>
            <person name="Anvar Y."/>
            <person name="Smit S."/>
            <person name="Van Straalen N."/>
            <person name="Roelofs D."/>
        </authorList>
    </citation>
    <scope>NUCLEOTIDE SEQUENCE [LARGE SCALE GENOMIC DNA]</scope>
    <source>
        <strain evidence="1 2">VU population</strain>
        <tissue evidence="1">Whole body</tissue>
    </source>
</reference>
<accession>A0A226DUV5</accession>
<dbReference type="Gene3D" id="3.40.190.10">
    <property type="entry name" value="Periplasmic binding protein-like II"/>
    <property type="match status" value="1"/>
</dbReference>
<dbReference type="OrthoDB" id="5984008at2759"/>
<gene>
    <name evidence="1" type="ORF">Fcan01_17457</name>
</gene>
<dbReference type="EMBL" id="LNIX01000012">
    <property type="protein sequence ID" value="OXA48006.1"/>
    <property type="molecule type" value="Genomic_DNA"/>
</dbReference>
<dbReference type="Proteomes" id="UP000198287">
    <property type="component" value="Unassembled WGS sequence"/>
</dbReference>
<comment type="caution">
    <text evidence="1">The sequence shown here is derived from an EMBL/GenBank/DDBJ whole genome shotgun (WGS) entry which is preliminary data.</text>
</comment>